<organism evidence="6 7">
    <name type="scientific">Botryosphaeria dothidea</name>
    <dbReference type="NCBI Taxonomy" id="55169"/>
    <lineage>
        <taxon>Eukaryota</taxon>
        <taxon>Fungi</taxon>
        <taxon>Dikarya</taxon>
        <taxon>Ascomycota</taxon>
        <taxon>Pezizomycotina</taxon>
        <taxon>Dothideomycetes</taxon>
        <taxon>Dothideomycetes incertae sedis</taxon>
        <taxon>Botryosphaeriales</taxon>
        <taxon>Botryosphaeriaceae</taxon>
        <taxon>Botryosphaeria</taxon>
    </lineage>
</organism>
<sequence>MLLKLHLVPLLTILAHEVNCLSLGRFGVSVKTASLTDYSRLDPFAPSSQPREVVISTFRPAANECTTSQEIPYMPTKTARFEGSKLSTAYGLPASLFANITLSTASASCSASANHSLPTLLFSPALGTSRHFYNLLAANLASRGYAVTTIDHPYDADVVEFPNGTLVYGLDFTNAQIPLAVETRAQDIRFVLDALRSGSALHPRCNGSGAAPAALALALGHSLGGAAALTAAAEDERLRGAVNLDGSVFGDVLDRCVVRQPVLFFAHEGKSLAADATWEAVWPRLDGWKKLVALDGSQHYTFSDVPALAASLGLDASGSEALTGMLGTINGARAMETVTGVLDNFVQFVVGKLGADGFDVALQGYPDVEVV</sequence>
<dbReference type="Pfam" id="PF03403">
    <property type="entry name" value="PAF-AH_p_II"/>
    <property type="match status" value="2"/>
</dbReference>
<keyword evidence="5" id="KW-0732">Signal</keyword>
<dbReference type="AlphaFoldDB" id="A0A8H4J0P2"/>
<evidence type="ECO:0000256" key="5">
    <source>
        <dbReference type="SAM" id="SignalP"/>
    </source>
</evidence>
<dbReference type="SUPFAM" id="SSF53474">
    <property type="entry name" value="alpha/beta-Hydrolases"/>
    <property type="match status" value="1"/>
</dbReference>
<evidence type="ECO:0000313" key="6">
    <source>
        <dbReference type="EMBL" id="KAF4309739.1"/>
    </source>
</evidence>
<dbReference type="PANTHER" id="PTHR10272:SF14">
    <property type="entry name" value="PAF ACETYLHYDROLASE FAMILY PROTEIN"/>
    <property type="match status" value="1"/>
</dbReference>
<proteinExistence type="predicted"/>
<dbReference type="Proteomes" id="UP000572817">
    <property type="component" value="Unassembled WGS sequence"/>
</dbReference>
<dbReference type="GO" id="GO:0016042">
    <property type="term" value="P:lipid catabolic process"/>
    <property type="evidence" value="ECO:0007669"/>
    <property type="project" value="UniProtKB-KW"/>
</dbReference>
<dbReference type="Gene3D" id="3.40.50.1820">
    <property type="entry name" value="alpha/beta hydrolase"/>
    <property type="match status" value="1"/>
</dbReference>
<keyword evidence="3" id="KW-0442">Lipid degradation</keyword>
<evidence type="ECO:0000256" key="4">
    <source>
        <dbReference type="ARBA" id="ARBA00023098"/>
    </source>
</evidence>
<comment type="caution">
    <text evidence="6">The sequence shown here is derived from an EMBL/GenBank/DDBJ whole genome shotgun (WGS) entry which is preliminary data.</text>
</comment>
<dbReference type="EC" id="3.1.1.47" evidence="1"/>
<evidence type="ECO:0000313" key="7">
    <source>
        <dbReference type="Proteomes" id="UP000572817"/>
    </source>
</evidence>
<dbReference type="EMBL" id="WWBZ02000016">
    <property type="protein sequence ID" value="KAF4309739.1"/>
    <property type="molecule type" value="Genomic_DNA"/>
</dbReference>
<accession>A0A8H4J0P2</accession>
<keyword evidence="2" id="KW-0378">Hydrolase</keyword>
<keyword evidence="4" id="KW-0443">Lipid metabolism</keyword>
<evidence type="ECO:0000256" key="3">
    <source>
        <dbReference type="ARBA" id="ARBA00022963"/>
    </source>
</evidence>
<dbReference type="InterPro" id="IPR029058">
    <property type="entry name" value="AB_hydrolase_fold"/>
</dbReference>
<reference evidence="6" key="1">
    <citation type="submission" date="2020-04" db="EMBL/GenBank/DDBJ databases">
        <title>Genome Assembly and Annotation of Botryosphaeria dothidea sdau 11-99, a Latent Pathogen of Apple Fruit Ring Rot in China.</title>
        <authorList>
            <person name="Yu C."/>
            <person name="Diao Y."/>
            <person name="Lu Q."/>
            <person name="Zhao J."/>
            <person name="Cui S."/>
            <person name="Peng C."/>
            <person name="He B."/>
            <person name="Liu H."/>
        </authorList>
    </citation>
    <scope>NUCLEOTIDE SEQUENCE [LARGE SCALE GENOMIC DNA]</scope>
    <source>
        <strain evidence="6">Sdau11-99</strain>
    </source>
</reference>
<name>A0A8H4J0P2_9PEZI</name>
<protein>
    <recommendedName>
        <fullName evidence="1">1-alkyl-2-acetylglycerophosphocholine esterase</fullName>
        <ecNumber evidence="1">3.1.1.47</ecNumber>
    </recommendedName>
</protein>
<feature type="signal peptide" evidence="5">
    <location>
        <begin position="1"/>
        <end position="20"/>
    </location>
</feature>
<evidence type="ECO:0000256" key="1">
    <source>
        <dbReference type="ARBA" id="ARBA00013201"/>
    </source>
</evidence>
<dbReference type="PANTHER" id="PTHR10272">
    <property type="entry name" value="PLATELET-ACTIVATING FACTOR ACETYLHYDROLASE"/>
    <property type="match status" value="1"/>
</dbReference>
<feature type="chain" id="PRO_5034884338" description="1-alkyl-2-acetylglycerophosphocholine esterase" evidence="5">
    <location>
        <begin position="21"/>
        <end position="371"/>
    </location>
</feature>
<dbReference type="GO" id="GO:0003847">
    <property type="term" value="F:1-alkyl-2-acetylglycerophosphocholine esterase activity"/>
    <property type="evidence" value="ECO:0007669"/>
    <property type="project" value="UniProtKB-EC"/>
</dbReference>
<dbReference type="OrthoDB" id="2363873at2759"/>
<evidence type="ECO:0000256" key="2">
    <source>
        <dbReference type="ARBA" id="ARBA00022801"/>
    </source>
</evidence>
<keyword evidence="7" id="KW-1185">Reference proteome</keyword>
<gene>
    <name evidence="6" type="ORF">GTA08_BOTSDO02631</name>
</gene>